<evidence type="ECO:0000256" key="6">
    <source>
        <dbReference type="ARBA" id="ARBA00022777"/>
    </source>
</evidence>
<evidence type="ECO:0000313" key="11">
    <source>
        <dbReference type="Proteomes" id="UP000178086"/>
    </source>
</evidence>
<evidence type="ECO:0000313" key="10">
    <source>
        <dbReference type="EMBL" id="OFW33662.1"/>
    </source>
</evidence>
<protein>
    <recommendedName>
        <fullName evidence="3">2-amino-4-hydroxy-6-hydroxymethyldihydropteridine diphosphokinase</fullName>
        <ecNumber evidence="3">2.7.6.3</ecNumber>
    </recommendedName>
</protein>
<dbReference type="GO" id="GO:0005524">
    <property type="term" value="F:ATP binding"/>
    <property type="evidence" value="ECO:0007669"/>
    <property type="project" value="UniProtKB-KW"/>
</dbReference>
<name>A0A1F2UL04_9ACTN</name>
<dbReference type="PANTHER" id="PTHR43071:SF1">
    <property type="entry name" value="2-AMINO-4-HYDROXY-6-HYDROXYMETHYLDIHYDROPTERIDINE PYROPHOSPHOKINASE"/>
    <property type="match status" value="1"/>
</dbReference>
<evidence type="ECO:0000256" key="8">
    <source>
        <dbReference type="ARBA" id="ARBA00022909"/>
    </source>
</evidence>
<dbReference type="InterPro" id="IPR000550">
    <property type="entry name" value="Hppk"/>
</dbReference>
<feature type="domain" description="7,8-dihydro-6-hydroxymethylpterin-pyrophosphokinase" evidence="9">
    <location>
        <begin position="87"/>
        <end position="98"/>
    </location>
</feature>
<proteinExistence type="predicted"/>
<dbReference type="Pfam" id="PF01288">
    <property type="entry name" value="HPPK"/>
    <property type="match status" value="1"/>
</dbReference>
<keyword evidence="5" id="KW-0547">Nucleotide-binding</keyword>
<evidence type="ECO:0000256" key="1">
    <source>
        <dbReference type="ARBA" id="ARBA00000198"/>
    </source>
</evidence>
<dbReference type="InterPro" id="IPR035907">
    <property type="entry name" value="Hppk_sf"/>
</dbReference>
<dbReference type="AlphaFoldDB" id="A0A1F2UL04"/>
<reference evidence="10 11" key="1">
    <citation type="journal article" date="2016" name="Nat. Commun.">
        <title>Thousands of microbial genomes shed light on interconnected biogeochemical processes in an aquifer system.</title>
        <authorList>
            <person name="Anantharaman K."/>
            <person name="Brown C.T."/>
            <person name="Hug L.A."/>
            <person name="Sharon I."/>
            <person name="Castelle C.J."/>
            <person name="Probst A.J."/>
            <person name="Thomas B.C."/>
            <person name="Singh A."/>
            <person name="Wilkins M.J."/>
            <person name="Karaoz U."/>
            <person name="Brodie E.L."/>
            <person name="Williams K.H."/>
            <person name="Hubbard S.S."/>
            <person name="Banfield J.F."/>
        </authorList>
    </citation>
    <scope>NUCLEOTIDE SEQUENCE [LARGE SCALE GENOMIC DNA]</scope>
</reference>
<gene>
    <name evidence="10" type="ORF">A2074_02240</name>
</gene>
<comment type="catalytic activity">
    <reaction evidence="1">
        <text>6-hydroxymethyl-7,8-dihydropterin + ATP = (7,8-dihydropterin-6-yl)methyl diphosphate + AMP + H(+)</text>
        <dbReference type="Rhea" id="RHEA:11412"/>
        <dbReference type="ChEBI" id="CHEBI:15378"/>
        <dbReference type="ChEBI" id="CHEBI:30616"/>
        <dbReference type="ChEBI" id="CHEBI:44841"/>
        <dbReference type="ChEBI" id="CHEBI:72950"/>
        <dbReference type="ChEBI" id="CHEBI:456215"/>
        <dbReference type="EC" id="2.7.6.3"/>
    </reaction>
</comment>
<keyword evidence="7" id="KW-0067">ATP-binding</keyword>
<dbReference type="PANTHER" id="PTHR43071">
    <property type="entry name" value="2-AMINO-4-HYDROXY-6-HYDROXYMETHYLDIHYDROPTERIDINE PYROPHOSPHOKINASE"/>
    <property type="match status" value="1"/>
</dbReference>
<evidence type="ECO:0000259" key="9">
    <source>
        <dbReference type="PROSITE" id="PS00794"/>
    </source>
</evidence>
<dbReference type="GO" id="GO:0016301">
    <property type="term" value="F:kinase activity"/>
    <property type="evidence" value="ECO:0007669"/>
    <property type="project" value="UniProtKB-KW"/>
</dbReference>
<dbReference type="GO" id="GO:0003848">
    <property type="term" value="F:2-amino-4-hydroxy-6-hydroxymethyldihydropteridine diphosphokinase activity"/>
    <property type="evidence" value="ECO:0007669"/>
    <property type="project" value="UniProtKB-EC"/>
</dbReference>
<dbReference type="Gene3D" id="3.30.70.560">
    <property type="entry name" value="7,8-Dihydro-6-hydroxymethylpterin-pyrophosphokinase HPPK"/>
    <property type="match status" value="1"/>
</dbReference>
<dbReference type="UniPathway" id="UPA00077">
    <property type="reaction ID" value="UER00155"/>
</dbReference>
<dbReference type="SUPFAM" id="SSF55083">
    <property type="entry name" value="6-hydroxymethyl-7,8-dihydropterin pyrophosphokinase, HPPK"/>
    <property type="match status" value="1"/>
</dbReference>
<keyword evidence="6 10" id="KW-0418">Kinase</keyword>
<dbReference type="EC" id="2.7.6.3" evidence="3"/>
<dbReference type="CDD" id="cd00483">
    <property type="entry name" value="HPPK"/>
    <property type="match status" value="1"/>
</dbReference>
<dbReference type="EMBL" id="MELI01000062">
    <property type="protein sequence ID" value="OFW33662.1"/>
    <property type="molecule type" value="Genomic_DNA"/>
</dbReference>
<dbReference type="Proteomes" id="UP000178086">
    <property type="component" value="Unassembled WGS sequence"/>
</dbReference>
<keyword evidence="4" id="KW-0808">Transferase</keyword>
<evidence type="ECO:0000256" key="7">
    <source>
        <dbReference type="ARBA" id="ARBA00022840"/>
    </source>
</evidence>
<evidence type="ECO:0000256" key="5">
    <source>
        <dbReference type="ARBA" id="ARBA00022741"/>
    </source>
</evidence>
<keyword evidence="8" id="KW-0289">Folate biosynthesis</keyword>
<sequence>MEAYLSLGSNLGDRRRNLKEALRMIGETDCVSVEKISPLYETGAVGGVEQGDFYNVVARIETSLSPRELLHLAHRVEKRLDRVHGERWGPRTIDVDILLYGEASIDEKDLVVPHPEMENRAFVLAPLGDIAPLLMLPSGRTVSERLAGIEGQTVKIIGSLD</sequence>
<comment type="pathway">
    <text evidence="2">Cofactor biosynthesis; tetrahydrofolate biosynthesis; 2-amino-4-hydroxy-6-hydroxymethyl-7,8-dihydropteridine diphosphate from 7,8-dihydroneopterin triphosphate: step 4/4.</text>
</comment>
<dbReference type="GO" id="GO:0046656">
    <property type="term" value="P:folic acid biosynthetic process"/>
    <property type="evidence" value="ECO:0007669"/>
    <property type="project" value="UniProtKB-KW"/>
</dbReference>
<dbReference type="GO" id="GO:0046654">
    <property type="term" value="P:tetrahydrofolate biosynthetic process"/>
    <property type="evidence" value="ECO:0007669"/>
    <property type="project" value="UniProtKB-UniPathway"/>
</dbReference>
<comment type="caution">
    <text evidence="10">The sequence shown here is derived from an EMBL/GenBank/DDBJ whole genome shotgun (WGS) entry which is preliminary data.</text>
</comment>
<dbReference type="PROSITE" id="PS00794">
    <property type="entry name" value="HPPK"/>
    <property type="match status" value="1"/>
</dbReference>
<dbReference type="NCBIfam" id="TIGR01498">
    <property type="entry name" value="folK"/>
    <property type="match status" value="1"/>
</dbReference>
<evidence type="ECO:0000256" key="4">
    <source>
        <dbReference type="ARBA" id="ARBA00022679"/>
    </source>
</evidence>
<evidence type="ECO:0000256" key="2">
    <source>
        <dbReference type="ARBA" id="ARBA00005051"/>
    </source>
</evidence>
<evidence type="ECO:0000256" key="3">
    <source>
        <dbReference type="ARBA" id="ARBA00013253"/>
    </source>
</evidence>
<organism evidence="10 11">
    <name type="scientific">Candidatus Aquicultor primus</name>
    <dbReference type="NCBI Taxonomy" id="1797195"/>
    <lineage>
        <taxon>Bacteria</taxon>
        <taxon>Bacillati</taxon>
        <taxon>Actinomycetota</taxon>
        <taxon>Candidatus Aquicultoria</taxon>
        <taxon>Candidatus Aquicultorales</taxon>
        <taxon>Candidatus Aquicultoraceae</taxon>
        <taxon>Candidatus Aquicultor</taxon>
    </lineage>
</organism>
<accession>A0A1F2UL04</accession>